<dbReference type="InterPro" id="IPR035892">
    <property type="entry name" value="C2_domain_sf"/>
</dbReference>
<proteinExistence type="predicted"/>
<feature type="domain" description="C2" evidence="2">
    <location>
        <begin position="55"/>
        <end position="100"/>
    </location>
</feature>
<name>A0A212CLA1_CEREH</name>
<reference evidence="3 4" key="1">
    <citation type="journal article" date="2018" name="Mol. Genet. Genomics">
        <title>The red deer Cervus elaphus genome CerEla1.0: sequencing, annotating, genes, and chromosomes.</title>
        <authorList>
            <person name="Bana N.A."/>
            <person name="Nyiri A."/>
            <person name="Nagy J."/>
            <person name="Frank K."/>
            <person name="Nagy T."/>
            <person name="Steger V."/>
            <person name="Schiller M."/>
            <person name="Lakatos P."/>
            <person name="Sugar L."/>
            <person name="Horn P."/>
            <person name="Barta E."/>
            <person name="Orosz L."/>
        </authorList>
    </citation>
    <scope>NUCLEOTIDE SEQUENCE [LARGE SCALE GENOMIC DNA]</scope>
    <source>
        <strain evidence="3">Hungarian</strain>
    </source>
</reference>
<evidence type="ECO:0000313" key="3">
    <source>
        <dbReference type="EMBL" id="OWK06797.1"/>
    </source>
</evidence>
<dbReference type="GO" id="GO:0042043">
    <property type="term" value="F:neurexin family protein binding"/>
    <property type="evidence" value="ECO:0007669"/>
    <property type="project" value="TreeGrafter"/>
</dbReference>
<evidence type="ECO:0000259" key="2">
    <source>
        <dbReference type="Pfam" id="PF00168"/>
    </source>
</evidence>
<comment type="caution">
    <text evidence="3">The sequence shown here is derived from an EMBL/GenBank/DDBJ whole genome shotgun (WGS) entry which is preliminary data.</text>
</comment>
<sequence length="131" mass="14692">MEGFSGTEGRGGRTRPERRPGSSPEDCSCTASWEADCPSLSEASREAGCIPPWEGQNLIAFSEDGSDPYVRLYLLPDKRRSGRRKTHVSKKTLNPVFDQRYGPHRPLRKAWWCLWGDCEQKTPSCEQSGAC</sequence>
<dbReference type="EMBL" id="MKHE01000018">
    <property type="protein sequence ID" value="OWK06797.1"/>
    <property type="molecule type" value="Genomic_DNA"/>
</dbReference>
<dbReference type="Pfam" id="PF00168">
    <property type="entry name" value="C2"/>
    <property type="match status" value="1"/>
</dbReference>
<keyword evidence="4" id="KW-1185">Reference proteome</keyword>
<evidence type="ECO:0000256" key="1">
    <source>
        <dbReference type="SAM" id="MobiDB-lite"/>
    </source>
</evidence>
<dbReference type="GO" id="GO:0005886">
    <property type="term" value="C:plasma membrane"/>
    <property type="evidence" value="ECO:0007669"/>
    <property type="project" value="TreeGrafter"/>
</dbReference>
<dbReference type="PANTHER" id="PTHR45716">
    <property type="entry name" value="BITESIZE, ISOFORM I"/>
    <property type="match status" value="1"/>
</dbReference>
<dbReference type="GO" id="GO:0070382">
    <property type="term" value="C:exocytic vesicle"/>
    <property type="evidence" value="ECO:0007669"/>
    <property type="project" value="TreeGrafter"/>
</dbReference>
<organism evidence="3 4">
    <name type="scientific">Cervus elaphus hippelaphus</name>
    <name type="common">European red deer</name>
    <dbReference type="NCBI Taxonomy" id="46360"/>
    <lineage>
        <taxon>Eukaryota</taxon>
        <taxon>Metazoa</taxon>
        <taxon>Chordata</taxon>
        <taxon>Craniata</taxon>
        <taxon>Vertebrata</taxon>
        <taxon>Euteleostomi</taxon>
        <taxon>Mammalia</taxon>
        <taxon>Eutheria</taxon>
        <taxon>Laurasiatheria</taxon>
        <taxon>Artiodactyla</taxon>
        <taxon>Ruminantia</taxon>
        <taxon>Pecora</taxon>
        <taxon>Cervidae</taxon>
        <taxon>Cervinae</taxon>
        <taxon>Cervus</taxon>
    </lineage>
</organism>
<dbReference type="InterPro" id="IPR000008">
    <property type="entry name" value="C2_dom"/>
</dbReference>
<evidence type="ECO:0000313" key="4">
    <source>
        <dbReference type="Proteomes" id="UP000242450"/>
    </source>
</evidence>
<dbReference type="Proteomes" id="UP000242450">
    <property type="component" value="Chromosome 18"/>
</dbReference>
<gene>
    <name evidence="3" type="ORF">Celaphus_00012460</name>
</gene>
<dbReference type="Gene3D" id="2.60.40.150">
    <property type="entry name" value="C2 domain"/>
    <property type="match status" value="1"/>
</dbReference>
<accession>A0A212CLA1</accession>
<dbReference type="PANTHER" id="PTHR45716:SF2">
    <property type="entry name" value="BITESIZE, ISOFORM I"/>
    <property type="match status" value="1"/>
</dbReference>
<dbReference type="AlphaFoldDB" id="A0A212CLA1"/>
<protein>
    <recommendedName>
        <fullName evidence="2">C2 domain-containing protein</fullName>
    </recommendedName>
</protein>
<dbReference type="GO" id="GO:0006887">
    <property type="term" value="P:exocytosis"/>
    <property type="evidence" value="ECO:0007669"/>
    <property type="project" value="TreeGrafter"/>
</dbReference>
<feature type="region of interest" description="Disordered" evidence="1">
    <location>
        <begin position="1"/>
        <end position="31"/>
    </location>
</feature>
<dbReference type="SUPFAM" id="SSF49562">
    <property type="entry name" value="C2 domain (Calcium/lipid-binding domain, CaLB)"/>
    <property type="match status" value="1"/>
</dbReference>
<dbReference type="OrthoDB" id="270970at2759"/>
<feature type="compositionally biased region" description="Basic and acidic residues" evidence="1">
    <location>
        <begin position="10"/>
        <end position="20"/>
    </location>
</feature>